<dbReference type="AlphaFoldDB" id="A0A2D0NFA6"/>
<gene>
    <name evidence="6" type="ORF">CRP01_08685</name>
</gene>
<dbReference type="Proteomes" id="UP000223913">
    <property type="component" value="Unassembled WGS sequence"/>
</dbReference>
<evidence type="ECO:0000256" key="3">
    <source>
        <dbReference type="ARBA" id="ARBA00023295"/>
    </source>
</evidence>
<dbReference type="Pfam" id="PF00295">
    <property type="entry name" value="Glyco_hydro_28"/>
    <property type="match status" value="1"/>
</dbReference>
<dbReference type="InterPro" id="IPR024535">
    <property type="entry name" value="RHGA/B-epi-like_pectate_lyase"/>
</dbReference>
<dbReference type="GO" id="GO:0005975">
    <property type="term" value="P:carbohydrate metabolic process"/>
    <property type="evidence" value="ECO:0007669"/>
    <property type="project" value="InterPro"/>
</dbReference>
<comment type="caution">
    <text evidence="6">The sequence shown here is derived from an EMBL/GenBank/DDBJ whole genome shotgun (WGS) entry which is preliminary data.</text>
</comment>
<keyword evidence="3 4" id="KW-0326">Glycosidase</keyword>
<evidence type="ECO:0000256" key="1">
    <source>
        <dbReference type="ARBA" id="ARBA00008834"/>
    </source>
</evidence>
<evidence type="ECO:0000313" key="6">
    <source>
        <dbReference type="EMBL" id="PHN07046.1"/>
    </source>
</evidence>
<dbReference type="Gene3D" id="2.160.20.10">
    <property type="entry name" value="Single-stranded right-handed beta-helix, Pectin lyase-like"/>
    <property type="match status" value="1"/>
</dbReference>
<evidence type="ECO:0000313" key="7">
    <source>
        <dbReference type="Proteomes" id="UP000223913"/>
    </source>
</evidence>
<proteinExistence type="inferred from homology"/>
<dbReference type="InterPro" id="IPR012334">
    <property type="entry name" value="Pectin_lyas_fold"/>
</dbReference>
<dbReference type="PANTHER" id="PTHR31339">
    <property type="entry name" value="PECTIN LYASE-RELATED"/>
    <property type="match status" value="1"/>
</dbReference>
<feature type="domain" description="Rhamnogalacturonase A/B/Epimerase-like pectate lyase" evidence="5">
    <location>
        <begin position="20"/>
        <end position="72"/>
    </location>
</feature>
<dbReference type="PANTHER" id="PTHR31339:SF9">
    <property type="entry name" value="PLASMIN AND FIBRONECTIN-BINDING PROTEIN A"/>
    <property type="match status" value="1"/>
</dbReference>
<evidence type="ECO:0000256" key="4">
    <source>
        <dbReference type="RuleBase" id="RU361169"/>
    </source>
</evidence>
<organism evidence="6 7">
    <name type="scientific">Flavilitoribacter nigricans (strain ATCC 23147 / DSM 23189 / NBRC 102662 / NCIMB 1420 / SS-2)</name>
    <name type="common">Lewinella nigricans</name>
    <dbReference type="NCBI Taxonomy" id="1122177"/>
    <lineage>
        <taxon>Bacteria</taxon>
        <taxon>Pseudomonadati</taxon>
        <taxon>Bacteroidota</taxon>
        <taxon>Saprospiria</taxon>
        <taxon>Saprospirales</taxon>
        <taxon>Lewinellaceae</taxon>
        <taxon>Flavilitoribacter</taxon>
    </lineage>
</organism>
<name>A0A2D0NFA6_FLAN2</name>
<dbReference type="OrthoDB" id="9795222at2"/>
<comment type="similarity">
    <text evidence="1 4">Belongs to the glycosyl hydrolase 28 family.</text>
</comment>
<protein>
    <recommendedName>
        <fullName evidence="5">Rhamnogalacturonase A/B/Epimerase-like pectate lyase domain-containing protein</fullName>
    </recommendedName>
</protein>
<accession>A0A2D0NFA6</accession>
<evidence type="ECO:0000256" key="2">
    <source>
        <dbReference type="ARBA" id="ARBA00022801"/>
    </source>
</evidence>
<keyword evidence="7" id="KW-1185">Reference proteome</keyword>
<dbReference type="InterPro" id="IPR000743">
    <property type="entry name" value="Glyco_hydro_28"/>
</dbReference>
<dbReference type="InterPro" id="IPR051801">
    <property type="entry name" value="GH28_Enzymes"/>
</dbReference>
<dbReference type="InterPro" id="IPR011050">
    <property type="entry name" value="Pectin_lyase_fold/virulence"/>
</dbReference>
<dbReference type="InterPro" id="IPR006626">
    <property type="entry name" value="PbH1"/>
</dbReference>
<dbReference type="Pfam" id="PF12708">
    <property type="entry name" value="Pect-lyase_RHGA_epim"/>
    <property type="match status" value="1"/>
</dbReference>
<dbReference type="GO" id="GO:0004650">
    <property type="term" value="F:polygalacturonase activity"/>
    <property type="evidence" value="ECO:0007669"/>
    <property type="project" value="InterPro"/>
</dbReference>
<sequence length="598" mass="66448">MEGIFYAEGFASIPDKSFDAADYGAVGDGKTLNTQAIQQAIDAAAEAGGGKVIFPAGTYVSGALFLKSNVELHLAEDVVIQAIQDDAHFPDKWTRVAGIEMDWPAALVNIYEQENVRISGKGVIDGNGKYWWDKFWGDPPRSGGMWVDYTERDIRWAVDYDCKRVRPVVVYKSKEVVLEDFTVKRAGFWTISLTFSNQVYVNGVTIRNNIGGFGPSSDGINTDSSKDILVENCDIDCNDDNLCIKAGRDSDGLRVNRPAENIVYRNCITRSGHGLFTIGSETSGGMRNVEVYGLEAQGTNTGIRFKSAKVRGGLIENISFHDIKMTDVARPFQFELNWYPEYSYPTIPDKELKDGIPRHWKVMTTPVEPPEKGIPEFRNIQLKNITVEGAERGFYANAFIEKPIHDLHWENITIEAKEGGSLNGAANWTMENVVLKTNNDEFIQMTNTESIELPEWIPASGKSAEAKAPVAEQITRLTAATTSTVLIPVNPASQSLIQANDTTTFSENMEVYILKDEAQQIQYYEPLGDGFYFSPVTISQQGGSISVKGERKHGWTFRIRTADPPKTVNGADEWAYDAQEKLLVVQKTGMQFEIVMSD</sequence>
<dbReference type="EMBL" id="PDUD01000012">
    <property type="protein sequence ID" value="PHN07046.1"/>
    <property type="molecule type" value="Genomic_DNA"/>
</dbReference>
<dbReference type="SUPFAM" id="SSF51126">
    <property type="entry name" value="Pectin lyase-like"/>
    <property type="match status" value="1"/>
</dbReference>
<dbReference type="SMART" id="SM00710">
    <property type="entry name" value="PbH1"/>
    <property type="match status" value="5"/>
</dbReference>
<keyword evidence="2 4" id="KW-0378">Hydrolase</keyword>
<evidence type="ECO:0000259" key="5">
    <source>
        <dbReference type="Pfam" id="PF12708"/>
    </source>
</evidence>
<reference evidence="6 7" key="1">
    <citation type="submission" date="2017-10" db="EMBL/GenBank/DDBJ databases">
        <title>The draft genome sequence of Lewinella nigricans NBRC 102662.</title>
        <authorList>
            <person name="Wang K."/>
        </authorList>
    </citation>
    <scope>NUCLEOTIDE SEQUENCE [LARGE SCALE GENOMIC DNA]</scope>
    <source>
        <strain evidence="6 7">NBRC 102662</strain>
    </source>
</reference>